<dbReference type="Pfam" id="PF00059">
    <property type="entry name" value="Lectin_C"/>
    <property type="match status" value="1"/>
</dbReference>
<sequence length="161" mass="18729">MIKNASNLITNCSLTGACFSSLCKEMMHFLSALCALSEGFSRQFHFVSLKKNWTEAQRYCREHFTDLVTINNEEDSARLISLAEDNGGSGWIGLYDDVSSWRWSMDNTYLYHDGKAEFTRWWRNQPDSSWSTEHCGLMFHGGIKHYSYYNTYCKYKYAAVM</sequence>
<reference evidence="2" key="3">
    <citation type="submission" date="2025-09" db="UniProtKB">
        <authorList>
            <consortium name="Ensembl"/>
        </authorList>
    </citation>
    <scope>IDENTIFICATION</scope>
</reference>
<feature type="domain" description="C-type lectin" evidence="1">
    <location>
        <begin position="44"/>
        <end position="161"/>
    </location>
</feature>
<dbReference type="GeneTree" id="ENSGT01150000287229"/>
<dbReference type="InParanoid" id="A0A667X1N9"/>
<dbReference type="PANTHER" id="PTHR45784:SF5">
    <property type="entry name" value="C-TYPE LECTIN DOMAIN FAMILY 20 MEMBER A-RELATED"/>
    <property type="match status" value="1"/>
</dbReference>
<dbReference type="SUPFAM" id="SSF56436">
    <property type="entry name" value="C-type lectin-like"/>
    <property type="match status" value="1"/>
</dbReference>
<evidence type="ECO:0000313" key="3">
    <source>
        <dbReference type="Proteomes" id="UP000472263"/>
    </source>
</evidence>
<evidence type="ECO:0000259" key="1">
    <source>
        <dbReference type="PROSITE" id="PS50041"/>
    </source>
</evidence>
<dbReference type="Ensembl" id="ENSMMDT00005008125.1">
    <property type="protein sequence ID" value="ENSMMDP00005007888.1"/>
    <property type="gene ID" value="ENSMMDG00005004362.1"/>
</dbReference>
<dbReference type="PROSITE" id="PS50041">
    <property type="entry name" value="C_TYPE_LECTIN_2"/>
    <property type="match status" value="1"/>
</dbReference>
<dbReference type="PANTHER" id="PTHR45784">
    <property type="entry name" value="C-TYPE LECTIN DOMAIN FAMILY 20 MEMBER A-RELATED"/>
    <property type="match status" value="1"/>
</dbReference>
<accession>A0A667X1N9</accession>
<protein>
    <recommendedName>
        <fullName evidence="1">C-type lectin domain-containing protein</fullName>
    </recommendedName>
</protein>
<dbReference type="PROSITE" id="PS51257">
    <property type="entry name" value="PROKAR_LIPOPROTEIN"/>
    <property type="match status" value="1"/>
</dbReference>
<reference evidence="2" key="1">
    <citation type="submission" date="2019-06" db="EMBL/GenBank/DDBJ databases">
        <authorList>
            <consortium name="Wellcome Sanger Institute Data Sharing"/>
        </authorList>
    </citation>
    <scope>NUCLEOTIDE SEQUENCE [LARGE SCALE GENOMIC DNA]</scope>
</reference>
<proteinExistence type="predicted"/>
<evidence type="ECO:0000313" key="2">
    <source>
        <dbReference type="Ensembl" id="ENSMMDP00005007888.1"/>
    </source>
</evidence>
<dbReference type="InterPro" id="IPR016187">
    <property type="entry name" value="CTDL_fold"/>
</dbReference>
<dbReference type="Gene3D" id="3.10.100.10">
    <property type="entry name" value="Mannose-Binding Protein A, subunit A"/>
    <property type="match status" value="1"/>
</dbReference>
<dbReference type="SMART" id="SM00034">
    <property type="entry name" value="CLECT"/>
    <property type="match status" value="1"/>
</dbReference>
<dbReference type="InterPro" id="IPR001304">
    <property type="entry name" value="C-type_lectin-like"/>
</dbReference>
<dbReference type="InterPro" id="IPR016186">
    <property type="entry name" value="C-type_lectin-like/link_sf"/>
</dbReference>
<organism evidence="2 3">
    <name type="scientific">Myripristis murdjan</name>
    <name type="common">pinecone soldierfish</name>
    <dbReference type="NCBI Taxonomy" id="586833"/>
    <lineage>
        <taxon>Eukaryota</taxon>
        <taxon>Metazoa</taxon>
        <taxon>Chordata</taxon>
        <taxon>Craniata</taxon>
        <taxon>Vertebrata</taxon>
        <taxon>Euteleostomi</taxon>
        <taxon>Actinopterygii</taxon>
        <taxon>Neopterygii</taxon>
        <taxon>Teleostei</taxon>
        <taxon>Neoteleostei</taxon>
        <taxon>Acanthomorphata</taxon>
        <taxon>Holocentriformes</taxon>
        <taxon>Holocentridae</taxon>
        <taxon>Myripristis</taxon>
    </lineage>
</organism>
<dbReference type="Proteomes" id="UP000472263">
    <property type="component" value="Chromosome 11"/>
</dbReference>
<dbReference type="AlphaFoldDB" id="A0A667X1N9"/>
<reference evidence="2" key="2">
    <citation type="submission" date="2025-08" db="UniProtKB">
        <authorList>
            <consortium name="Ensembl"/>
        </authorList>
    </citation>
    <scope>IDENTIFICATION</scope>
</reference>
<name>A0A667X1N9_9TELE</name>
<keyword evidence="3" id="KW-1185">Reference proteome</keyword>